<dbReference type="InterPro" id="IPR006287">
    <property type="entry name" value="DJ-1"/>
</dbReference>
<evidence type="ECO:0000259" key="2">
    <source>
        <dbReference type="Pfam" id="PF01965"/>
    </source>
</evidence>
<dbReference type="OrthoDB" id="9803764at2"/>
<dbReference type="RefSeq" id="WP_005893303.1">
    <property type="nucleotide sequence ID" value="NZ_AQGQ01000009.1"/>
</dbReference>
<dbReference type="NCBIfam" id="TIGR01383">
    <property type="entry name" value="not_thiJ"/>
    <property type="match status" value="1"/>
</dbReference>
<dbReference type="PATRIC" id="fig|1268236.3.peg.609"/>
<evidence type="ECO:0000313" key="4">
    <source>
        <dbReference type="Proteomes" id="UP000013526"/>
    </source>
</evidence>
<sequence length="185" mass="19433">MSVLVLVAPGSEEIETVTILDVLVRANITVLLASCCPAGLRQIRASRGVRLVADCHLDELPAGDFEMIVVPGGLPGSECIRDNTRAISLLREQAASGRWRAALCAAPAVVLLPNQLLGKASITCHPGFWARIPSAQLSHERVVIDKDARLVTSQGPGTAIEFALTLVQVLRGATAAEAVAGPMVI</sequence>
<dbReference type="FunFam" id="3.40.50.880:FF:000015">
    <property type="entry name" value="Protein DJ-1 homolog C"/>
    <property type="match status" value="1"/>
</dbReference>
<protein>
    <submittedName>
        <fullName evidence="3">4-methyl-5(B-hydroxyethyl)-thiazol monophosphate biosynthesis protein</fullName>
    </submittedName>
</protein>
<organism evidence="3 4">
    <name type="scientific">Aeromonas molluscorum 848</name>
    <dbReference type="NCBI Taxonomy" id="1268236"/>
    <lineage>
        <taxon>Bacteria</taxon>
        <taxon>Pseudomonadati</taxon>
        <taxon>Pseudomonadota</taxon>
        <taxon>Gammaproteobacteria</taxon>
        <taxon>Aeromonadales</taxon>
        <taxon>Aeromonadaceae</taxon>
        <taxon>Aeromonas</taxon>
    </lineage>
</organism>
<dbReference type="InterPro" id="IPR029062">
    <property type="entry name" value="Class_I_gatase-like"/>
</dbReference>
<dbReference type="InterPro" id="IPR002818">
    <property type="entry name" value="DJ-1/PfpI"/>
</dbReference>
<evidence type="ECO:0000256" key="1">
    <source>
        <dbReference type="ARBA" id="ARBA00022737"/>
    </source>
</evidence>
<evidence type="ECO:0000313" key="3">
    <source>
        <dbReference type="EMBL" id="EOD56533.1"/>
    </source>
</evidence>
<proteinExistence type="predicted"/>
<dbReference type="GO" id="GO:0005737">
    <property type="term" value="C:cytoplasm"/>
    <property type="evidence" value="ECO:0007669"/>
    <property type="project" value="UniProtKB-ARBA"/>
</dbReference>
<dbReference type="PANTHER" id="PTHR48094:SF12">
    <property type="entry name" value="PARKINSON DISEASE PROTEIN 7 HOMOLOG"/>
    <property type="match status" value="1"/>
</dbReference>
<dbReference type="Pfam" id="PF01965">
    <property type="entry name" value="DJ-1_PfpI"/>
    <property type="match status" value="1"/>
</dbReference>
<dbReference type="PANTHER" id="PTHR48094">
    <property type="entry name" value="PROTEIN/NUCLEIC ACID DEGLYCASE DJ-1-RELATED"/>
    <property type="match status" value="1"/>
</dbReference>
<dbReference type="Gene3D" id="3.40.50.880">
    <property type="match status" value="1"/>
</dbReference>
<comment type="caution">
    <text evidence="3">The sequence shown here is derived from an EMBL/GenBank/DDBJ whole genome shotgun (WGS) entry which is preliminary data.</text>
</comment>
<dbReference type="Proteomes" id="UP000013526">
    <property type="component" value="Unassembled WGS sequence"/>
</dbReference>
<dbReference type="AlphaFoldDB" id="R1F9Y7"/>
<keyword evidence="1" id="KW-0677">Repeat</keyword>
<dbReference type="CDD" id="cd03135">
    <property type="entry name" value="GATase1_DJ-1"/>
    <property type="match status" value="1"/>
</dbReference>
<accession>R1F9Y7</accession>
<dbReference type="SUPFAM" id="SSF52317">
    <property type="entry name" value="Class I glutamine amidotransferase-like"/>
    <property type="match status" value="1"/>
</dbReference>
<dbReference type="EMBL" id="AQGQ01000009">
    <property type="protein sequence ID" value="EOD56533.1"/>
    <property type="molecule type" value="Genomic_DNA"/>
</dbReference>
<feature type="domain" description="DJ-1/PfpI" evidence="2">
    <location>
        <begin position="1"/>
        <end position="168"/>
    </location>
</feature>
<reference evidence="3 4" key="1">
    <citation type="journal article" date="2013" name="Genome Announc.">
        <title>Draft Genome Sequence of Aeromonas molluscorum Strain 848TT, Isolated from Bivalve Molluscs.</title>
        <authorList>
            <person name="Spataro N."/>
            <person name="Farfan M."/>
            <person name="Albarral V."/>
            <person name="Sanglas A."/>
            <person name="Loren J.G."/>
            <person name="Fuste M.C."/>
            <person name="Bosch E."/>
        </authorList>
    </citation>
    <scope>NUCLEOTIDE SEQUENCE [LARGE SCALE GENOMIC DNA]</scope>
    <source>
        <strain evidence="3 4">848</strain>
    </source>
</reference>
<keyword evidence="4" id="KW-1185">Reference proteome</keyword>
<name>R1F9Y7_9GAMM</name>
<dbReference type="InterPro" id="IPR050325">
    <property type="entry name" value="Prot/Nucl_acid_deglycase"/>
</dbReference>
<gene>
    <name evidence="3" type="ORF">G113_03034</name>
</gene>